<dbReference type="Proteomes" id="UP000479000">
    <property type="component" value="Unassembled WGS sequence"/>
</dbReference>
<organism evidence="8 9">
    <name type="scientific">Nesidiocoris tenuis</name>
    <dbReference type="NCBI Taxonomy" id="355587"/>
    <lineage>
        <taxon>Eukaryota</taxon>
        <taxon>Metazoa</taxon>
        <taxon>Ecdysozoa</taxon>
        <taxon>Arthropoda</taxon>
        <taxon>Hexapoda</taxon>
        <taxon>Insecta</taxon>
        <taxon>Pterygota</taxon>
        <taxon>Neoptera</taxon>
        <taxon>Paraneoptera</taxon>
        <taxon>Hemiptera</taxon>
        <taxon>Heteroptera</taxon>
        <taxon>Panheteroptera</taxon>
        <taxon>Cimicomorpha</taxon>
        <taxon>Miridae</taxon>
        <taxon>Dicyphina</taxon>
        <taxon>Nesidiocoris</taxon>
    </lineage>
</organism>
<feature type="repeat" description="WD" evidence="7">
    <location>
        <begin position="56"/>
        <end position="97"/>
    </location>
</feature>
<evidence type="ECO:0000256" key="1">
    <source>
        <dbReference type="ARBA" id="ARBA00022574"/>
    </source>
</evidence>
<gene>
    <name evidence="8" type="ORF">NTEN_LOCUS2160</name>
</gene>
<proteinExistence type="inferred from homology"/>
<dbReference type="Pfam" id="PF00400">
    <property type="entry name" value="WD40"/>
    <property type="match status" value="4"/>
</dbReference>
<evidence type="ECO:0000256" key="7">
    <source>
        <dbReference type="PROSITE-ProRule" id="PRU00221"/>
    </source>
</evidence>
<dbReference type="InterPro" id="IPR015943">
    <property type="entry name" value="WD40/YVTN_repeat-like_dom_sf"/>
</dbReference>
<keyword evidence="1 7" id="KW-0853">WD repeat</keyword>
<dbReference type="GO" id="GO:0003723">
    <property type="term" value="F:RNA binding"/>
    <property type="evidence" value="ECO:0007669"/>
    <property type="project" value="TreeGrafter"/>
</dbReference>
<evidence type="ECO:0000256" key="6">
    <source>
        <dbReference type="ARBA" id="ARBA00040390"/>
    </source>
</evidence>
<dbReference type="Gene3D" id="2.130.10.10">
    <property type="entry name" value="YVTN repeat-like/Quinoprotein amine dehydrogenase"/>
    <property type="match status" value="2"/>
</dbReference>
<dbReference type="GO" id="GO:0000387">
    <property type="term" value="P:spliceosomal snRNP assembly"/>
    <property type="evidence" value="ECO:0007669"/>
    <property type="project" value="TreeGrafter"/>
</dbReference>
<dbReference type="GO" id="GO:0032797">
    <property type="term" value="C:SMN complex"/>
    <property type="evidence" value="ECO:0007669"/>
    <property type="project" value="TreeGrafter"/>
</dbReference>
<protein>
    <recommendedName>
        <fullName evidence="6">Serine-threonine kinase receptor-associated protein</fullName>
    </recommendedName>
</protein>
<dbReference type="PROSITE" id="PS50082">
    <property type="entry name" value="WD_REPEATS_2"/>
    <property type="match status" value="3"/>
</dbReference>
<feature type="repeat" description="WD" evidence="7">
    <location>
        <begin position="140"/>
        <end position="181"/>
    </location>
</feature>
<reference evidence="8 9" key="1">
    <citation type="submission" date="2020-02" db="EMBL/GenBank/DDBJ databases">
        <authorList>
            <person name="Ferguson B K."/>
        </authorList>
    </citation>
    <scope>NUCLEOTIDE SEQUENCE [LARGE SCALE GENOMIC DNA]</scope>
</reference>
<evidence type="ECO:0000256" key="3">
    <source>
        <dbReference type="ARBA" id="ARBA00022737"/>
    </source>
</evidence>
<sequence>MSGLRQIPLTCSGHTRPVVHLAFSDVTDSSYFLISASKDGKPMLRQGDTGDWIGTFEGHKGAVWGVAINKNATKAASGAADFHAKIWDAVNGGELLSIPHKHIVKSVHFSEDSSLLATGSNEKLLRIWDLNKPDTALIEFSGHTNNIKHLYFYRNDTRLISCSDDKTVRVWAASSGQEIQKLEFPSVPNCVEVSPDGQILTVASGNTVSFWDAESLTKLNEFKVPTIVNSASLLPGKAIFVCGGDDLKMYKFDYNTGLELEKTRGRIRGTALPERRIYKTVLLSGTQSQAAFSQPTLSGAALGQVTLSKAALTLAALSRAALSQANLIRAERSVCGTAASVGPFSDQSETRRHGWPRPPTAQTAGHITFNIRISRAGRTRFIGRCVEPFVWQSMKKVCNKNRRTR</sequence>
<comment type="similarity">
    <text evidence="5">Belongs to the WD repeat STRAP family.</text>
</comment>
<evidence type="ECO:0000313" key="9">
    <source>
        <dbReference type="Proteomes" id="UP000479000"/>
    </source>
</evidence>
<dbReference type="SMART" id="SM00320">
    <property type="entry name" value="WD40"/>
    <property type="match status" value="6"/>
</dbReference>
<keyword evidence="9" id="KW-1185">Reference proteome</keyword>
<dbReference type="OrthoDB" id="200206at2759"/>
<dbReference type="EMBL" id="CADCXU010003290">
    <property type="protein sequence ID" value="CAA9995369.1"/>
    <property type="molecule type" value="Genomic_DNA"/>
</dbReference>
<name>A0A6H5G058_9HEMI</name>
<dbReference type="AlphaFoldDB" id="A0A6H5G058"/>
<accession>A0A6H5G058</accession>
<dbReference type="SUPFAM" id="SSF50978">
    <property type="entry name" value="WD40 repeat-like"/>
    <property type="match status" value="1"/>
</dbReference>
<keyword evidence="3" id="KW-0677">Repeat</keyword>
<dbReference type="CDD" id="cd00200">
    <property type="entry name" value="WD40"/>
    <property type="match status" value="1"/>
</dbReference>
<dbReference type="PROSITE" id="PS50294">
    <property type="entry name" value="WD_REPEATS_REGION"/>
    <property type="match status" value="3"/>
</dbReference>
<dbReference type="InterPro" id="IPR001680">
    <property type="entry name" value="WD40_rpt"/>
</dbReference>
<evidence type="ECO:0000256" key="5">
    <source>
        <dbReference type="ARBA" id="ARBA00038394"/>
    </source>
</evidence>
<dbReference type="SUPFAM" id="SSF141571">
    <property type="entry name" value="Pentapeptide repeat-like"/>
    <property type="match status" value="1"/>
</dbReference>
<keyword evidence="4" id="KW-0508">mRNA splicing</keyword>
<keyword evidence="2" id="KW-0507">mRNA processing</keyword>
<dbReference type="PANTHER" id="PTHR19877:SF13">
    <property type="entry name" value="SERINE-THREONINE KINASE RECEPTOR-ASSOCIATED PROTEIN"/>
    <property type="match status" value="1"/>
</dbReference>
<feature type="repeat" description="WD" evidence="7">
    <location>
        <begin position="97"/>
        <end position="138"/>
    </location>
</feature>
<evidence type="ECO:0000256" key="4">
    <source>
        <dbReference type="ARBA" id="ARBA00023187"/>
    </source>
</evidence>
<dbReference type="InterPro" id="IPR036322">
    <property type="entry name" value="WD40_repeat_dom_sf"/>
</dbReference>
<evidence type="ECO:0000313" key="8">
    <source>
        <dbReference type="EMBL" id="CAA9995369.1"/>
    </source>
</evidence>
<evidence type="ECO:0000256" key="2">
    <source>
        <dbReference type="ARBA" id="ARBA00022664"/>
    </source>
</evidence>
<dbReference type="PANTHER" id="PTHR19877">
    <property type="entry name" value="EUKARYOTIC TRANSLATION INITIATION FACTOR 3 SUBUNIT I"/>
    <property type="match status" value="1"/>
</dbReference>